<keyword evidence="6" id="KW-0175">Coiled coil</keyword>
<evidence type="ECO:0000256" key="2">
    <source>
        <dbReference type="ARBA" id="ARBA00013064"/>
    </source>
</evidence>
<dbReference type="AlphaFoldDB" id="W6N6X7"/>
<dbReference type="SUPFAM" id="SSF89550">
    <property type="entry name" value="PHP domain-like"/>
    <property type="match status" value="1"/>
</dbReference>
<evidence type="ECO:0000313" key="7">
    <source>
        <dbReference type="EMBL" id="CDL92171.1"/>
    </source>
</evidence>
<keyword evidence="3 7" id="KW-0378">Hydrolase</keyword>
<comment type="caution">
    <text evidence="7">The sequence shown here is derived from an EMBL/GenBank/DDBJ whole genome shotgun (WGS) entry which is preliminary data.</text>
</comment>
<sequence>MIDMHIHLLPGIDDGSKSMDETRQMLRMIEEDGIHSVIATPHFYRGHYENYREDVEKLVHSVNEFADESGINVKLFPAQEVFLDEHTVDEYECGHIAPMDKTNYMLVELPMIKMPENAMDIVYELKIRGIKPIMAHPERYKYIIENPEKINLFVDEGCLLQLNAGSICGKFGSDVKKTAHTLVKNGMCNFIGSDAHSSTRRRPGLSEAFEIIKNIDEEMAEILEQNSEKLLENENINLCQERIKIKKGFFSFFKRKK</sequence>
<proteinExistence type="inferred from homology"/>
<dbReference type="PANTHER" id="PTHR39181:SF1">
    <property type="entry name" value="TYROSINE-PROTEIN PHOSPHATASE YWQE"/>
    <property type="match status" value="1"/>
</dbReference>
<dbReference type="GO" id="GO:0030145">
    <property type="term" value="F:manganese ion binding"/>
    <property type="evidence" value="ECO:0007669"/>
    <property type="project" value="InterPro"/>
</dbReference>
<keyword evidence="8" id="KW-1185">Reference proteome</keyword>
<dbReference type="OrthoDB" id="9788539at2"/>
<comment type="similarity">
    <text evidence="1">Belongs to the metallo-dependent hydrolases superfamily. CpsB/CapC family.</text>
</comment>
<dbReference type="Gene3D" id="3.20.20.140">
    <property type="entry name" value="Metal-dependent hydrolases"/>
    <property type="match status" value="1"/>
</dbReference>
<comment type="catalytic activity">
    <reaction evidence="5">
        <text>O-phospho-L-tyrosyl-[protein] + H2O = L-tyrosyl-[protein] + phosphate</text>
        <dbReference type="Rhea" id="RHEA:10684"/>
        <dbReference type="Rhea" id="RHEA-COMP:10136"/>
        <dbReference type="Rhea" id="RHEA-COMP:20101"/>
        <dbReference type="ChEBI" id="CHEBI:15377"/>
        <dbReference type="ChEBI" id="CHEBI:43474"/>
        <dbReference type="ChEBI" id="CHEBI:46858"/>
        <dbReference type="ChEBI" id="CHEBI:61978"/>
        <dbReference type="EC" id="3.1.3.48"/>
    </reaction>
</comment>
<reference evidence="7 8" key="1">
    <citation type="journal article" date="2015" name="Genome Announc.">
        <title>Draft Genome Sequence of Clostridium tyrobutyricum Strain DIVETGP, Isolated from Cow's Milk for Grana Padano Production.</title>
        <authorList>
            <person name="Soggiu A."/>
            <person name="Piras C."/>
            <person name="Gaiarsa S."/>
            <person name="Sassera D."/>
            <person name="Roncada P."/>
            <person name="Bendixen E."/>
            <person name="Brasca M."/>
            <person name="Bonizzi L."/>
        </authorList>
    </citation>
    <scope>NUCLEOTIDE SEQUENCE [LARGE SCALE GENOMIC DNA]</scope>
    <source>
        <strain evidence="7 8">DIVETGP</strain>
    </source>
</reference>
<organism evidence="7 8">
    <name type="scientific">Clostridium tyrobutyricum DIVETGP</name>
    <dbReference type="NCBI Taxonomy" id="1408889"/>
    <lineage>
        <taxon>Bacteria</taxon>
        <taxon>Bacillati</taxon>
        <taxon>Bacillota</taxon>
        <taxon>Clostridia</taxon>
        <taxon>Eubacteriales</taxon>
        <taxon>Clostridiaceae</taxon>
        <taxon>Clostridium</taxon>
    </lineage>
</organism>
<dbReference type="InterPro" id="IPR016667">
    <property type="entry name" value="Caps_polysacc_synth_CpsB/CapC"/>
</dbReference>
<dbReference type="PIRSF" id="PIRSF016557">
    <property type="entry name" value="Caps_synth_CpsB"/>
    <property type="match status" value="1"/>
</dbReference>
<dbReference type="Proteomes" id="UP000019482">
    <property type="component" value="Unassembled WGS sequence"/>
</dbReference>
<dbReference type="EC" id="3.1.3.48" evidence="2"/>
<keyword evidence="4" id="KW-0904">Protein phosphatase</keyword>
<evidence type="ECO:0000313" key="8">
    <source>
        <dbReference type="Proteomes" id="UP000019482"/>
    </source>
</evidence>
<evidence type="ECO:0000256" key="1">
    <source>
        <dbReference type="ARBA" id="ARBA00005750"/>
    </source>
</evidence>
<evidence type="ECO:0000256" key="6">
    <source>
        <dbReference type="SAM" id="Coils"/>
    </source>
</evidence>
<evidence type="ECO:0000256" key="4">
    <source>
        <dbReference type="ARBA" id="ARBA00022912"/>
    </source>
</evidence>
<evidence type="ECO:0000256" key="3">
    <source>
        <dbReference type="ARBA" id="ARBA00022801"/>
    </source>
</evidence>
<dbReference type="GO" id="GO:0004725">
    <property type="term" value="F:protein tyrosine phosphatase activity"/>
    <property type="evidence" value="ECO:0007669"/>
    <property type="project" value="UniProtKB-EC"/>
</dbReference>
<gene>
    <name evidence="7" type="ORF">CTDIVETGP_2241</name>
</gene>
<dbReference type="InterPro" id="IPR016195">
    <property type="entry name" value="Pol/histidinol_Pase-like"/>
</dbReference>
<accession>W6N6X7</accession>
<feature type="coiled-coil region" evidence="6">
    <location>
        <begin position="205"/>
        <end position="232"/>
    </location>
</feature>
<evidence type="ECO:0000256" key="5">
    <source>
        <dbReference type="ARBA" id="ARBA00051722"/>
    </source>
</evidence>
<name>W6N6X7_CLOTY</name>
<protein>
    <recommendedName>
        <fullName evidence="2">protein-tyrosine-phosphatase</fullName>
        <ecNumber evidence="2">3.1.3.48</ecNumber>
    </recommendedName>
</protein>
<dbReference type="EMBL" id="CBXI010000040">
    <property type="protein sequence ID" value="CDL92171.1"/>
    <property type="molecule type" value="Genomic_DNA"/>
</dbReference>
<dbReference type="Pfam" id="PF19567">
    <property type="entry name" value="CpsB_CapC"/>
    <property type="match status" value="1"/>
</dbReference>
<dbReference type="PANTHER" id="PTHR39181">
    <property type="entry name" value="TYROSINE-PROTEIN PHOSPHATASE YWQE"/>
    <property type="match status" value="1"/>
</dbReference>